<feature type="compositionally biased region" description="Low complexity" evidence="10">
    <location>
        <begin position="776"/>
        <end position="790"/>
    </location>
</feature>
<keyword evidence="6 9" id="KW-0067">ATP-binding</keyword>
<keyword evidence="2" id="KW-0723">Serine/threonine-protein kinase</keyword>
<feature type="region of interest" description="Disordered" evidence="10">
    <location>
        <begin position="27"/>
        <end position="82"/>
    </location>
</feature>
<dbReference type="OrthoDB" id="347657at2759"/>
<feature type="region of interest" description="Disordered" evidence="10">
    <location>
        <begin position="117"/>
        <end position="249"/>
    </location>
</feature>
<evidence type="ECO:0000313" key="12">
    <source>
        <dbReference type="EMBL" id="EJT45437.1"/>
    </source>
</evidence>
<dbReference type="Gene3D" id="1.10.510.10">
    <property type="entry name" value="Transferase(Phosphotransferase) domain 1"/>
    <property type="match status" value="1"/>
</dbReference>
<dbReference type="EC" id="2.7.11.1" evidence="1"/>
<dbReference type="VEuPathDB" id="FungiDB:A1Q1_06053"/>
<comment type="catalytic activity">
    <reaction evidence="8">
        <text>L-seryl-[protein] + ATP = O-phospho-L-seryl-[protein] + ADP + H(+)</text>
        <dbReference type="Rhea" id="RHEA:17989"/>
        <dbReference type="Rhea" id="RHEA-COMP:9863"/>
        <dbReference type="Rhea" id="RHEA-COMP:11604"/>
        <dbReference type="ChEBI" id="CHEBI:15378"/>
        <dbReference type="ChEBI" id="CHEBI:29999"/>
        <dbReference type="ChEBI" id="CHEBI:30616"/>
        <dbReference type="ChEBI" id="CHEBI:83421"/>
        <dbReference type="ChEBI" id="CHEBI:456216"/>
        <dbReference type="EC" id="2.7.11.1"/>
    </reaction>
</comment>
<evidence type="ECO:0000256" key="1">
    <source>
        <dbReference type="ARBA" id="ARBA00012513"/>
    </source>
</evidence>
<evidence type="ECO:0000256" key="5">
    <source>
        <dbReference type="ARBA" id="ARBA00022777"/>
    </source>
</evidence>
<evidence type="ECO:0000256" key="2">
    <source>
        <dbReference type="ARBA" id="ARBA00022527"/>
    </source>
</evidence>
<evidence type="ECO:0000256" key="4">
    <source>
        <dbReference type="ARBA" id="ARBA00022741"/>
    </source>
</evidence>
<evidence type="ECO:0000313" key="13">
    <source>
        <dbReference type="Proteomes" id="UP000002748"/>
    </source>
</evidence>
<dbReference type="GO" id="GO:0004674">
    <property type="term" value="F:protein serine/threonine kinase activity"/>
    <property type="evidence" value="ECO:0007669"/>
    <property type="project" value="UniProtKB-KW"/>
</dbReference>
<dbReference type="PANTHER" id="PTHR24356">
    <property type="entry name" value="SERINE/THREONINE-PROTEIN KINASE"/>
    <property type="match status" value="1"/>
</dbReference>
<feature type="compositionally biased region" description="Basic and acidic residues" evidence="10">
    <location>
        <begin position="171"/>
        <end position="183"/>
    </location>
</feature>
<evidence type="ECO:0000256" key="7">
    <source>
        <dbReference type="ARBA" id="ARBA00047899"/>
    </source>
</evidence>
<comment type="catalytic activity">
    <reaction evidence="7">
        <text>L-threonyl-[protein] + ATP = O-phospho-L-threonyl-[protein] + ADP + H(+)</text>
        <dbReference type="Rhea" id="RHEA:46608"/>
        <dbReference type="Rhea" id="RHEA-COMP:11060"/>
        <dbReference type="Rhea" id="RHEA-COMP:11605"/>
        <dbReference type="ChEBI" id="CHEBI:15378"/>
        <dbReference type="ChEBI" id="CHEBI:30013"/>
        <dbReference type="ChEBI" id="CHEBI:30616"/>
        <dbReference type="ChEBI" id="CHEBI:61977"/>
        <dbReference type="ChEBI" id="CHEBI:456216"/>
        <dbReference type="EC" id="2.7.11.1"/>
    </reaction>
</comment>
<feature type="region of interest" description="Disordered" evidence="10">
    <location>
        <begin position="325"/>
        <end position="479"/>
    </location>
</feature>
<dbReference type="PROSITE" id="PS00107">
    <property type="entry name" value="PROTEIN_KINASE_ATP"/>
    <property type="match status" value="1"/>
</dbReference>
<evidence type="ECO:0000256" key="6">
    <source>
        <dbReference type="ARBA" id="ARBA00022840"/>
    </source>
</evidence>
<feature type="compositionally biased region" description="Low complexity" evidence="10">
    <location>
        <begin position="362"/>
        <end position="383"/>
    </location>
</feature>
<dbReference type="InterPro" id="IPR050236">
    <property type="entry name" value="Ser_Thr_kinase_AGC"/>
</dbReference>
<feature type="compositionally biased region" description="Low complexity" evidence="10">
    <location>
        <begin position="725"/>
        <end position="735"/>
    </location>
</feature>
<dbReference type="Proteomes" id="UP000002748">
    <property type="component" value="Unassembled WGS sequence"/>
</dbReference>
<evidence type="ECO:0000256" key="10">
    <source>
        <dbReference type="SAM" id="MobiDB-lite"/>
    </source>
</evidence>
<dbReference type="KEGG" id="tasa:A1Q1_06053"/>
<organism evidence="12 13">
    <name type="scientific">Trichosporon asahii var. asahii (strain ATCC 90039 / CBS 2479 / JCM 2466 / KCTC 7840 / NBRC 103889/ NCYC 2677 / UAMH 7654)</name>
    <name type="common">Yeast</name>
    <dbReference type="NCBI Taxonomy" id="1186058"/>
    <lineage>
        <taxon>Eukaryota</taxon>
        <taxon>Fungi</taxon>
        <taxon>Dikarya</taxon>
        <taxon>Basidiomycota</taxon>
        <taxon>Agaricomycotina</taxon>
        <taxon>Tremellomycetes</taxon>
        <taxon>Trichosporonales</taxon>
        <taxon>Trichosporonaceae</taxon>
        <taxon>Trichosporon</taxon>
    </lineage>
</organism>
<dbReference type="SUPFAM" id="SSF56112">
    <property type="entry name" value="Protein kinase-like (PK-like)"/>
    <property type="match status" value="1"/>
</dbReference>
<keyword evidence="5 12" id="KW-0418">Kinase</keyword>
<dbReference type="InterPro" id="IPR000719">
    <property type="entry name" value="Prot_kinase_dom"/>
</dbReference>
<dbReference type="RefSeq" id="XP_014176737.1">
    <property type="nucleotide sequence ID" value="XM_014321262.1"/>
</dbReference>
<keyword evidence="3" id="KW-0808">Transferase</keyword>
<evidence type="ECO:0000256" key="8">
    <source>
        <dbReference type="ARBA" id="ARBA00048679"/>
    </source>
</evidence>
<dbReference type="InterPro" id="IPR011009">
    <property type="entry name" value="Kinase-like_dom_sf"/>
</dbReference>
<feature type="compositionally biased region" description="Polar residues" evidence="10">
    <location>
        <begin position="128"/>
        <end position="140"/>
    </location>
</feature>
<dbReference type="EMBL" id="ALBS01000326">
    <property type="protein sequence ID" value="EJT45437.1"/>
    <property type="molecule type" value="Genomic_DNA"/>
</dbReference>
<evidence type="ECO:0000256" key="3">
    <source>
        <dbReference type="ARBA" id="ARBA00022679"/>
    </source>
</evidence>
<feature type="compositionally biased region" description="Basic and acidic residues" evidence="10">
    <location>
        <begin position="386"/>
        <end position="398"/>
    </location>
</feature>
<dbReference type="HOGENOM" id="CLU_290852_0_0_1"/>
<accession>J6ERT7</accession>
<feature type="compositionally biased region" description="Low complexity" evidence="10">
    <location>
        <begin position="419"/>
        <end position="433"/>
    </location>
</feature>
<dbReference type="Pfam" id="PF00069">
    <property type="entry name" value="Pkinase"/>
    <property type="match status" value="1"/>
</dbReference>
<comment type="caution">
    <text evidence="12">The sequence shown here is derived from an EMBL/GenBank/DDBJ whole genome shotgun (WGS) entry which is preliminary data.</text>
</comment>
<feature type="compositionally biased region" description="Low complexity" evidence="10">
    <location>
        <begin position="331"/>
        <end position="344"/>
    </location>
</feature>
<dbReference type="PANTHER" id="PTHR24356:SF163">
    <property type="entry name" value="3-PHOSPHOINOSITIDE-DEPENDENT PROTEIN KINASE 1-RELATED"/>
    <property type="match status" value="1"/>
</dbReference>
<keyword evidence="4 9" id="KW-0547">Nucleotide-binding</keyword>
<feature type="region of interest" description="Disordered" evidence="10">
    <location>
        <begin position="701"/>
        <end position="852"/>
    </location>
</feature>
<sequence>MSAATTTPPTPPTSLPAFARVTSASILQRNASTSSSRSTTTSESTSSLVAVPIRPPPIQTRTTATPEAQLPSEGAPSYDLEPSGGYYGGRGFMHNGPRMARQATMPVHNSLPHLITDDVSMPERSVSVPPNASRSPTTPRASHRSLDTESAPQLPLPVSPGPLSLGYDDSSDSRSEEKSEARSDALTPSRGRQGDSCPPTPSTARSGAHRRDHSADSSTVAPSERTERERRPSHASANSAASSARARPSTRDFILGEELGRGSYSTVVHAVYSPSFLANNPRPANAQFAIKIMNQAHLIQEKKAKYAHIERDALIRLAQPSRNLGVRGHQRGLSSSSGHSGVLRKSGHGAPSVGTSLPTIGVSEVPSSSLVSPTPMSPRMSTSRRLRGDGQEVLDERPPPSVFSSRPPSPVQEEEDGSSDTGNLSESLSSSGGRDTAPEISAGSAGERARTPRKRRQSLAPSERSTRSARSGKSTAGSVVVQQGHPGILTVDFVLEYASNGELAQKIRKFGSLDVNSARYYAALLIDTLDILLDDEMRIKVTDFGSAKILGRNGEKESTSKRSFVGSADYVSPEVLRDEPASFASDIWAFGVVLYDFIYGKSPFRSATEFLTFQKVLKRELSFPEGFDETARDLVELALNLDPTKRPTAQALKSHPFFAGIDWNNLWSIPAPKMHTGITPPVKTLDTVQLSSDAWTVFDEEESEHEVLEESGATPANPREPQYDRVAAAKAVRAVDNQDSSPRSSDDIYQPPRPGWLDEEGVPRQNFREHKARGWSTSSSSSGGRLSGLLETMGINPAYNSPGHRATSNRGGPSRASGRSDDQSLGHSGVYPRSPRSPRSPRMRNPNDAKWGLGVATADNSRWTPVLFPHERVVLSTPILAKPSNGTLPSFLLPPSKRRQLVLTDFPRLLVIKEDEHTHAPKIKTEFFFVTHPKSIKIAAQLRKDGNGPATGEDDDRPVNVILELHEKGNRMFLLQTVGYSDVHEY</sequence>
<protein>
    <recommendedName>
        <fullName evidence="1">non-specific serine/threonine protein kinase</fullName>
        <ecNumber evidence="1">2.7.11.1</ecNumber>
    </recommendedName>
</protein>
<feature type="compositionally biased region" description="Low complexity" evidence="10">
    <location>
        <begin position="32"/>
        <end position="47"/>
    </location>
</feature>
<feature type="domain" description="Protein kinase" evidence="11">
    <location>
        <begin position="253"/>
        <end position="658"/>
    </location>
</feature>
<dbReference type="InterPro" id="IPR017441">
    <property type="entry name" value="Protein_kinase_ATP_BS"/>
</dbReference>
<feature type="binding site" evidence="9">
    <location>
        <position position="291"/>
    </location>
    <ligand>
        <name>ATP</name>
        <dbReference type="ChEBI" id="CHEBI:30616"/>
    </ligand>
</feature>
<dbReference type="AlphaFoldDB" id="J6ERT7"/>
<evidence type="ECO:0000259" key="11">
    <source>
        <dbReference type="PROSITE" id="PS50011"/>
    </source>
</evidence>
<feature type="compositionally biased region" description="Low complexity" evidence="10">
    <location>
        <begin position="234"/>
        <end position="247"/>
    </location>
</feature>
<proteinExistence type="predicted"/>
<dbReference type="PROSITE" id="PS50011">
    <property type="entry name" value="PROTEIN_KINASE_DOM"/>
    <property type="match status" value="1"/>
</dbReference>
<name>J6ERT7_TRIAS</name>
<dbReference type="Gene3D" id="3.30.200.20">
    <property type="entry name" value="Phosphorylase Kinase, domain 1"/>
    <property type="match status" value="1"/>
</dbReference>
<dbReference type="GeneID" id="25989565"/>
<evidence type="ECO:0000256" key="9">
    <source>
        <dbReference type="PROSITE-ProRule" id="PRU10141"/>
    </source>
</evidence>
<feature type="compositionally biased region" description="Polar residues" evidence="10">
    <location>
        <begin position="468"/>
        <end position="479"/>
    </location>
</feature>
<reference evidence="12 13" key="1">
    <citation type="journal article" date="2012" name="Eukaryot. Cell">
        <title>Draft genome sequence of CBS 2479, the standard type strain of Trichosporon asahii.</title>
        <authorList>
            <person name="Yang R.Y."/>
            <person name="Li H.T."/>
            <person name="Zhu H."/>
            <person name="Zhou G.P."/>
            <person name="Wang M."/>
            <person name="Wang L."/>
        </authorList>
    </citation>
    <scope>NUCLEOTIDE SEQUENCE [LARGE SCALE GENOMIC DNA]</scope>
    <source>
        <strain evidence="13">ATCC 90039 / CBS 2479 / JCM 2466 / KCTC 7840 / NCYC 2677 / UAMH 7654</strain>
    </source>
</reference>
<gene>
    <name evidence="12" type="ORF">A1Q1_06053</name>
</gene>
<dbReference type="GO" id="GO:0035556">
    <property type="term" value="P:intracellular signal transduction"/>
    <property type="evidence" value="ECO:0007669"/>
    <property type="project" value="TreeGrafter"/>
</dbReference>
<dbReference type="GO" id="GO:0005524">
    <property type="term" value="F:ATP binding"/>
    <property type="evidence" value="ECO:0007669"/>
    <property type="project" value="UniProtKB-UniRule"/>
</dbReference>